<comment type="catalytic activity">
    <reaction evidence="7 8">
        <text>5-O-(1-carboxyvinyl)-3-phosphoshikimate = chorismate + phosphate</text>
        <dbReference type="Rhea" id="RHEA:21020"/>
        <dbReference type="ChEBI" id="CHEBI:29748"/>
        <dbReference type="ChEBI" id="CHEBI:43474"/>
        <dbReference type="ChEBI" id="CHEBI:57701"/>
        <dbReference type="EC" id="4.2.3.5"/>
    </reaction>
</comment>
<feature type="binding site" evidence="7">
    <location>
        <position position="320"/>
    </location>
    <ligand>
        <name>FMN</name>
        <dbReference type="ChEBI" id="CHEBI:58210"/>
    </ligand>
</feature>
<evidence type="ECO:0000256" key="2">
    <source>
        <dbReference type="ARBA" id="ARBA00008014"/>
    </source>
</evidence>
<dbReference type="UniPathway" id="UPA00053">
    <property type="reaction ID" value="UER00090"/>
</dbReference>
<evidence type="ECO:0000256" key="5">
    <source>
        <dbReference type="ARBA" id="ARBA00023141"/>
    </source>
</evidence>
<keyword evidence="7" id="KW-0274">FAD</keyword>
<dbReference type="PANTHER" id="PTHR21085:SF0">
    <property type="entry name" value="CHORISMATE SYNTHASE"/>
    <property type="match status" value="1"/>
</dbReference>
<dbReference type="HAMAP" id="MF_00300">
    <property type="entry name" value="Chorismate_synth"/>
    <property type="match status" value="1"/>
</dbReference>
<dbReference type="NCBIfam" id="NF003793">
    <property type="entry name" value="PRK05382.1"/>
    <property type="match status" value="1"/>
</dbReference>
<dbReference type="PANTHER" id="PTHR21085">
    <property type="entry name" value="CHORISMATE SYNTHASE"/>
    <property type="match status" value="1"/>
</dbReference>
<dbReference type="AlphaFoldDB" id="A0A238Z1Z4"/>
<feature type="binding site" evidence="7">
    <location>
        <position position="47"/>
    </location>
    <ligand>
        <name>NADP(+)</name>
        <dbReference type="ChEBI" id="CHEBI:58349"/>
    </ligand>
</feature>
<dbReference type="GO" id="GO:0005829">
    <property type="term" value="C:cytosol"/>
    <property type="evidence" value="ECO:0007669"/>
    <property type="project" value="TreeGrafter"/>
</dbReference>
<keyword evidence="4 7" id="KW-0028">Amino-acid biosynthesis</keyword>
<feature type="binding site" evidence="7">
    <location>
        <begin position="124"/>
        <end position="126"/>
    </location>
    <ligand>
        <name>FMN</name>
        <dbReference type="ChEBI" id="CHEBI:58210"/>
    </ligand>
</feature>
<gene>
    <name evidence="7" type="primary">aroC</name>
    <name evidence="9" type="ORF">SAMN06265371_11230</name>
</gene>
<comment type="cofactor">
    <cofactor evidence="7 8">
        <name>FMNH2</name>
        <dbReference type="ChEBI" id="CHEBI:57618"/>
    </cofactor>
    <text evidence="7 8">Reduced FMN (FMNH(2)).</text>
</comment>
<sequence length="349" mass="38126">MSNSFGKIFTITTFGESHGEAIGGVIDGCPAGVELDLEFIQKEMDRRKPGQSKIVTQRKEPDAVRFLSGIFEGKTTGASIGFIIENVHQRSNDYSHIKDSYRPSHADYTYDKKYGNRDYRGGGRTSARETANWVVGGAVAKQVIPEIKINAYTSSVGDLFLEKPYQDLDFTQTENNIVRCPDAEVAEKMIEKIDTIRKQGDTIGGTVTCVIENVPVGLGEPIFDKLHAQLGKAMLSINAVKGFEYGSGFCGAKMKGSEHNDIFNEDGSTQTNLSGGIQGGISNGMDIYFRVAFKPVATIMQAQQTIDKEGNIVEMHGKGRHDPCVVPRAVPIVEALAAMVLTDFMLLNK</sequence>
<dbReference type="RefSeq" id="WP_089382875.1">
    <property type="nucleotide sequence ID" value="NZ_FZNT01000012.1"/>
</dbReference>
<dbReference type="EMBL" id="FZNT01000012">
    <property type="protein sequence ID" value="SNR77282.1"/>
    <property type="molecule type" value="Genomic_DNA"/>
</dbReference>
<dbReference type="OrthoDB" id="9771806at2"/>
<feature type="binding site" evidence="7">
    <location>
        <position position="279"/>
    </location>
    <ligand>
        <name>FMN</name>
        <dbReference type="ChEBI" id="CHEBI:58210"/>
    </ligand>
</feature>
<dbReference type="GO" id="GO:0010181">
    <property type="term" value="F:FMN binding"/>
    <property type="evidence" value="ECO:0007669"/>
    <property type="project" value="TreeGrafter"/>
</dbReference>
<feature type="binding site" evidence="7">
    <location>
        <begin position="238"/>
        <end position="239"/>
    </location>
    <ligand>
        <name>FMN</name>
        <dbReference type="ChEBI" id="CHEBI:58210"/>
    </ligand>
</feature>
<comment type="subunit">
    <text evidence="7">Homotetramer.</text>
</comment>
<reference evidence="9 10" key="1">
    <citation type="submission" date="2017-06" db="EMBL/GenBank/DDBJ databases">
        <authorList>
            <person name="Kim H.J."/>
            <person name="Triplett B.A."/>
        </authorList>
    </citation>
    <scope>NUCLEOTIDE SEQUENCE [LARGE SCALE GENOMIC DNA]</scope>
    <source>
        <strain evidence="9 10">DSM 29150</strain>
    </source>
</reference>
<keyword evidence="10" id="KW-1185">Reference proteome</keyword>
<evidence type="ECO:0000256" key="8">
    <source>
        <dbReference type="RuleBase" id="RU000605"/>
    </source>
</evidence>
<dbReference type="PROSITE" id="PS00788">
    <property type="entry name" value="CHORISMATE_SYNTHASE_2"/>
    <property type="match status" value="1"/>
</dbReference>
<protein>
    <recommendedName>
        <fullName evidence="3 7">Chorismate synthase</fullName>
        <shortName evidence="7">CS</shortName>
        <ecNumber evidence="3 7">4.2.3.5</ecNumber>
    </recommendedName>
    <alternativeName>
        <fullName evidence="7">5-enolpyruvylshikimate-3-phosphate phospholyase</fullName>
    </alternativeName>
</protein>
<dbReference type="FunFam" id="3.60.150.10:FF:000003">
    <property type="entry name" value="Chorismate synthase"/>
    <property type="match status" value="1"/>
</dbReference>
<evidence type="ECO:0000313" key="9">
    <source>
        <dbReference type="EMBL" id="SNR77282.1"/>
    </source>
</evidence>
<proteinExistence type="inferred from homology"/>
<feature type="binding site" evidence="7">
    <location>
        <position position="53"/>
    </location>
    <ligand>
        <name>NADP(+)</name>
        <dbReference type="ChEBI" id="CHEBI:58349"/>
    </ligand>
</feature>
<dbReference type="GO" id="GO:0008652">
    <property type="term" value="P:amino acid biosynthetic process"/>
    <property type="evidence" value="ECO:0007669"/>
    <property type="project" value="UniProtKB-KW"/>
</dbReference>
<keyword evidence="7" id="KW-0285">Flavoprotein</keyword>
<dbReference type="PROSITE" id="PS00787">
    <property type="entry name" value="CHORISMATE_SYNTHASE_1"/>
    <property type="match status" value="1"/>
</dbReference>
<dbReference type="Pfam" id="PF01264">
    <property type="entry name" value="Chorismate_synt"/>
    <property type="match status" value="1"/>
</dbReference>
<dbReference type="EC" id="4.2.3.5" evidence="3 7"/>
<evidence type="ECO:0000313" key="10">
    <source>
        <dbReference type="Proteomes" id="UP000198384"/>
    </source>
</evidence>
<comment type="function">
    <text evidence="7">Catalyzes the anti-1,4-elimination of the C-3 phosphate and the C-6 proR hydrogen from 5-enolpyruvylshikimate-3-phosphate (EPSP) to yield chorismate, which is the branch point compound that serves as the starting substrate for the three terminal pathways of aromatic amino acid biosynthesis. This reaction introduces a second double bond into the aromatic ring system.</text>
</comment>
<dbReference type="Proteomes" id="UP000198384">
    <property type="component" value="Unassembled WGS sequence"/>
</dbReference>
<dbReference type="NCBIfam" id="TIGR00033">
    <property type="entry name" value="aroC"/>
    <property type="match status" value="1"/>
</dbReference>
<organism evidence="9 10">
    <name type="scientific">Lutibacter agarilyticus</name>
    <dbReference type="NCBI Taxonomy" id="1109740"/>
    <lineage>
        <taxon>Bacteria</taxon>
        <taxon>Pseudomonadati</taxon>
        <taxon>Bacteroidota</taxon>
        <taxon>Flavobacteriia</taxon>
        <taxon>Flavobacteriales</taxon>
        <taxon>Flavobacteriaceae</taxon>
        <taxon>Lutibacter</taxon>
    </lineage>
</organism>
<dbReference type="PROSITE" id="PS00789">
    <property type="entry name" value="CHORISMATE_SYNTHASE_3"/>
    <property type="match status" value="1"/>
</dbReference>
<accession>A0A238Z1Z4</accession>
<dbReference type="InterPro" id="IPR020541">
    <property type="entry name" value="Chorismate_synthase_CS"/>
</dbReference>
<dbReference type="CDD" id="cd07304">
    <property type="entry name" value="Chorismate_synthase"/>
    <property type="match status" value="1"/>
</dbReference>
<dbReference type="Gene3D" id="3.60.150.10">
    <property type="entry name" value="Chorismate synthase AroC"/>
    <property type="match status" value="1"/>
</dbReference>
<keyword evidence="7" id="KW-0521">NADP</keyword>
<evidence type="ECO:0000256" key="4">
    <source>
        <dbReference type="ARBA" id="ARBA00022605"/>
    </source>
</evidence>
<dbReference type="InterPro" id="IPR035904">
    <property type="entry name" value="Chorismate_synth_AroC_sf"/>
</dbReference>
<feature type="binding site" evidence="7">
    <location>
        <begin position="294"/>
        <end position="298"/>
    </location>
    <ligand>
        <name>FMN</name>
        <dbReference type="ChEBI" id="CHEBI:58210"/>
    </ligand>
</feature>
<dbReference type="SUPFAM" id="SSF103263">
    <property type="entry name" value="Chorismate synthase, AroC"/>
    <property type="match status" value="1"/>
</dbReference>
<keyword evidence="7" id="KW-0288">FMN</keyword>
<evidence type="ECO:0000256" key="3">
    <source>
        <dbReference type="ARBA" id="ARBA00013036"/>
    </source>
</evidence>
<comment type="similarity">
    <text evidence="2 7 8">Belongs to the chorismate synthase family.</text>
</comment>
<dbReference type="GO" id="GO:0004107">
    <property type="term" value="F:chorismate synthase activity"/>
    <property type="evidence" value="ECO:0007669"/>
    <property type="project" value="UniProtKB-UniRule"/>
</dbReference>
<keyword evidence="5 7" id="KW-0057">Aromatic amino acid biosynthesis</keyword>
<dbReference type="GO" id="GO:0009073">
    <property type="term" value="P:aromatic amino acid family biosynthetic process"/>
    <property type="evidence" value="ECO:0007669"/>
    <property type="project" value="UniProtKB-KW"/>
</dbReference>
<name>A0A238Z1Z4_9FLAO</name>
<comment type="pathway">
    <text evidence="1 7 8">Metabolic intermediate biosynthesis; chorismate biosynthesis; chorismate from D-erythrose 4-phosphate and phosphoenolpyruvate: step 7/7.</text>
</comment>
<keyword evidence="6 7" id="KW-0456">Lyase</keyword>
<evidence type="ECO:0000256" key="1">
    <source>
        <dbReference type="ARBA" id="ARBA00005044"/>
    </source>
</evidence>
<evidence type="ECO:0000256" key="7">
    <source>
        <dbReference type="HAMAP-Rule" id="MF_00300"/>
    </source>
</evidence>
<evidence type="ECO:0000256" key="6">
    <source>
        <dbReference type="ARBA" id="ARBA00023239"/>
    </source>
</evidence>
<dbReference type="GO" id="GO:0009423">
    <property type="term" value="P:chorismate biosynthetic process"/>
    <property type="evidence" value="ECO:0007669"/>
    <property type="project" value="UniProtKB-UniRule"/>
</dbReference>
<dbReference type="InterPro" id="IPR000453">
    <property type="entry name" value="Chorismate_synth"/>
</dbReference>
<dbReference type="PIRSF" id="PIRSF001456">
    <property type="entry name" value="Chorismate_synth"/>
    <property type="match status" value="1"/>
</dbReference>